<keyword evidence="2" id="KW-1185">Reference proteome</keyword>
<comment type="caution">
    <text evidence="1">The sequence shown here is derived from an EMBL/GenBank/DDBJ whole genome shotgun (WGS) entry which is preliminary data.</text>
</comment>
<protein>
    <submittedName>
        <fullName evidence="1">Uncharacterized protein</fullName>
    </submittedName>
</protein>
<accession>A0A5B7E8W7</accession>
<name>A0A5B7E8W7_PORTR</name>
<dbReference type="EMBL" id="VSRR010002136">
    <property type="protein sequence ID" value="MPC29795.1"/>
    <property type="molecule type" value="Genomic_DNA"/>
</dbReference>
<organism evidence="1 2">
    <name type="scientific">Portunus trituberculatus</name>
    <name type="common">Swimming crab</name>
    <name type="synonym">Neptunus trituberculatus</name>
    <dbReference type="NCBI Taxonomy" id="210409"/>
    <lineage>
        <taxon>Eukaryota</taxon>
        <taxon>Metazoa</taxon>
        <taxon>Ecdysozoa</taxon>
        <taxon>Arthropoda</taxon>
        <taxon>Crustacea</taxon>
        <taxon>Multicrustacea</taxon>
        <taxon>Malacostraca</taxon>
        <taxon>Eumalacostraca</taxon>
        <taxon>Eucarida</taxon>
        <taxon>Decapoda</taxon>
        <taxon>Pleocyemata</taxon>
        <taxon>Brachyura</taxon>
        <taxon>Eubrachyura</taxon>
        <taxon>Portunoidea</taxon>
        <taxon>Portunidae</taxon>
        <taxon>Portuninae</taxon>
        <taxon>Portunus</taxon>
    </lineage>
</organism>
<evidence type="ECO:0000313" key="2">
    <source>
        <dbReference type="Proteomes" id="UP000324222"/>
    </source>
</evidence>
<proteinExistence type="predicted"/>
<evidence type="ECO:0000313" key="1">
    <source>
        <dbReference type="EMBL" id="MPC29795.1"/>
    </source>
</evidence>
<dbReference type="Proteomes" id="UP000324222">
    <property type="component" value="Unassembled WGS sequence"/>
</dbReference>
<sequence length="89" mass="9903">MESRMRAHEGSKLKQIARMKEGRGEAQIKASWTASGNILNLLFREHFDGEGWCWQGWGACMVEVIVMELVTAGKVRLVLTSAPGETGRI</sequence>
<reference evidence="1 2" key="1">
    <citation type="submission" date="2019-05" db="EMBL/GenBank/DDBJ databases">
        <title>Another draft genome of Portunus trituberculatus and its Hox gene families provides insights of decapod evolution.</title>
        <authorList>
            <person name="Jeong J.-H."/>
            <person name="Song I."/>
            <person name="Kim S."/>
            <person name="Choi T."/>
            <person name="Kim D."/>
            <person name="Ryu S."/>
            <person name="Kim W."/>
        </authorList>
    </citation>
    <scope>NUCLEOTIDE SEQUENCE [LARGE SCALE GENOMIC DNA]</scope>
    <source>
        <tissue evidence="1">Muscle</tissue>
    </source>
</reference>
<dbReference type="AlphaFoldDB" id="A0A5B7E8W7"/>
<gene>
    <name evidence="1" type="ORF">E2C01_023045</name>
</gene>